<sequence>MELHEISAARVEEAAKEHDLPLPVEQTEDWCEYESTITDRTYWGSVAFEQDGRPVAVASFMDYETHGYHYLRGHHAPVWLVPPTANREEELARALVAYVKRRDPKVAFIRMAVEHEIPSSRPVLSTSPYNQTVVIDLDHGDADEILSKFKTRGRRDVRKSLRESNETVADETTQALEDFAPYYAVMEETCARDGFTPSPAKDYVDMLKILGPDRARLTAGRIDGELACWALNVIEGTRATRYYGASRMLEGVKNFVDAEVFETCLILAGLGCTTYDLMGIGNDFSPNLKGLNMFKTKFSKDVVDVAPDRDIPVKGLFYKALKGAKRIKDR</sequence>
<keyword evidence="2" id="KW-0808">Transferase</keyword>
<dbReference type="InterPro" id="IPR050644">
    <property type="entry name" value="PG_Glycine_Bridge_Synth"/>
</dbReference>
<dbReference type="SUPFAM" id="SSF55729">
    <property type="entry name" value="Acyl-CoA N-acyltransferases (Nat)"/>
    <property type="match status" value="1"/>
</dbReference>
<dbReference type="Proteomes" id="UP001055025">
    <property type="component" value="Unassembled WGS sequence"/>
</dbReference>
<keyword evidence="6" id="KW-0961">Cell wall biogenesis/degradation</keyword>
<name>A0AAV5B2W0_9ACTN</name>
<reference evidence="7" key="1">
    <citation type="journal article" date="2022" name="Int. J. Syst. Evol. Microbiol.">
        <title>Granulimonas faecalis gen. nov., sp. nov., and Leptogranulimonas caecicola gen. nov., sp. nov., novel lactate-producing Atopobiaceae bacteria isolated from mouse intestines, and an emended description of the family Atopobiaceae.</title>
        <authorList>
            <person name="Morinaga K."/>
            <person name="Kusada H."/>
            <person name="Sakamoto S."/>
            <person name="Murakami T."/>
            <person name="Toyoda A."/>
            <person name="Mori H."/>
            <person name="Meng X.Y."/>
            <person name="Takashino M."/>
            <person name="Murotomi K."/>
            <person name="Tamaki H."/>
        </authorList>
    </citation>
    <scope>NUCLEOTIDE SEQUENCE</scope>
    <source>
        <strain evidence="7">OPF53</strain>
    </source>
</reference>
<keyword evidence="4" id="KW-0573">Peptidoglycan synthesis</keyword>
<accession>A0AAV5B2W0</accession>
<organism evidence="7 8">
    <name type="scientific">Granulimonas faecalis</name>
    <dbReference type="NCBI Taxonomy" id="2894155"/>
    <lineage>
        <taxon>Bacteria</taxon>
        <taxon>Bacillati</taxon>
        <taxon>Actinomycetota</taxon>
        <taxon>Coriobacteriia</taxon>
        <taxon>Coriobacteriales</taxon>
        <taxon>Kribbibacteriaceae</taxon>
        <taxon>Granulimonas</taxon>
    </lineage>
</organism>
<keyword evidence="5" id="KW-0012">Acyltransferase</keyword>
<dbReference type="PROSITE" id="PS51191">
    <property type="entry name" value="FEMABX"/>
    <property type="match status" value="1"/>
</dbReference>
<dbReference type="GO" id="GO:0009252">
    <property type="term" value="P:peptidoglycan biosynthetic process"/>
    <property type="evidence" value="ECO:0007669"/>
    <property type="project" value="UniProtKB-KW"/>
</dbReference>
<comment type="caution">
    <text evidence="7">The sequence shown here is derived from an EMBL/GenBank/DDBJ whole genome shotgun (WGS) entry which is preliminary data.</text>
</comment>
<dbReference type="AlphaFoldDB" id="A0AAV5B2W0"/>
<dbReference type="Gene3D" id="3.40.630.30">
    <property type="match status" value="1"/>
</dbReference>
<evidence type="ECO:0000313" key="7">
    <source>
        <dbReference type="EMBL" id="GJM55156.1"/>
    </source>
</evidence>
<evidence type="ECO:0000256" key="6">
    <source>
        <dbReference type="ARBA" id="ARBA00023316"/>
    </source>
</evidence>
<dbReference type="GO" id="GO:0008360">
    <property type="term" value="P:regulation of cell shape"/>
    <property type="evidence" value="ECO:0007669"/>
    <property type="project" value="UniProtKB-KW"/>
</dbReference>
<proteinExistence type="inferred from homology"/>
<keyword evidence="3" id="KW-0133">Cell shape</keyword>
<evidence type="ECO:0000256" key="5">
    <source>
        <dbReference type="ARBA" id="ARBA00023315"/>
    </source>
</evidence>
<evidence type="ECO:0000256" key="1">
    <source>
        <dbReference type="ARBA" id="ARBA00009943"/>
    </source>
</evidence>
<dbReference type="GO" id="GO:0016755">
    <property type="term" value="F:aminoacyltransferase activity"/>
    <property type="evidence" value="ECO:0007669"/>
    <property type="project" value="InterPro"/>
</dbReference>
<dbReference type="InterPro" id="IPR003447">
    <property type="entry name" value="FEMABX"/>
</dbReference>
<protein>
    <submittedName>
        <fullName evidence="7">Peptidoglycan bridge formation protein FemAB</fullName>
    </submittedName>
</protein>
<gene>
    <name evidence="7" type="ORF">ATOP_08110</name>
</gene>
<evidence type="ECO:0000256" key="3">
    <source>
        <dbReference type="ARBA" id="ARBA00022960"/>
    </source>
</evidence>
<comment type="similarity">
    <text evidence="1">Belongs to the FemABX family.</text>
</comment>
<keyword evidence="8" id="KW-1185">Reference proteome</keyword>
<evidence type="ECO:0000313" key="8">
    <source>
        <dbReference type="Proteomes" id="UP001055025"/>
    </source>
</evidence>
<dbReference type="RefSeq" id="WP_135977624.1">
    <property type="nucleotide sequence ID" value="NZ_BQKC01000001.1"/>
</dbReference>
<dbReference type="PANTHER" id="PTHR36174">
    <property type="entry name" value="LIPID II:GLYCINE GLYCYLTRANSFERASE"/>
    <property type="match status" value="1"/>
</dbReference>
<dbReference type="PANTHER" id="PTHR36174:SF1">
    <property type="entry name" value="LIPID II:GLYCINE GLYCYLTRANSFERASE"/>
    <property type="match status" value="1"/>
</dbReference>
<dbReference type="InterPro" id="IPR016181">
    <property type="entry name" value="Acyl_CoA_acyltransferase"/>
</dbReference>
<dbReference type="GO" id="GO:0071555">
    <property type="term" value="P:cell wall organization"/>
    <property type="evidence" value="ECO:0007669"/>
    <property type="project" value="UniProtKB-KW"/>
</dbReference>
<dbReference type="Pfam" id="PF02388">
    <property type="entry name" value="FemAB"/>
    <property type="match status" value="1"/>
</dbReference>
<evidence type="ECO:0000256" key="4">
    <source>
        <dbReference type="ARBA" id="ARBA00022984"/>
    </source>
</evidence>
<evidence type="ECO:0000256" key="2">
    <source>
        <dbReference type="ARBA" id="ARBA00022679"/>
    </source>
</evidence>
<dbReference type="EMBL" id="BQKC01000001">
    <property type="protein sequence ID" value="GJM55156.1"/>
    <property type="molecule type" value="Genomic_DNA"/>
</dbReference>